<keyword evidence="3" id="KW-1185">Reference proteome</keyword>
<gene>
    <name evidence="2" type="ORF">LTR78_008321</name>
</gene>
<dbReference type="Pfam" id="PF08641">
    <property type="entry name" value="Mis14"/>
    <property type="match status" value="1"/>
</dbReference>
<accession>A0AAE0WH07</accession>
<name>A0AAE0WH07_9PEZI</name>
<proteinExistence type="predicted"/>
<evidence type="ECO:0000259" key="1">
    <source>
        <dbReference type="Pfam" id="PF13577"/>
    </source>
</evidence>
<feature type="domain" description="SnoaL-like" evidence="1">
    <location>
        <begin position="11"/>
        <end position="137"/>
    </location>
</feature>
<dbReference type="InterPro" id="IPR013950">
    <property type="entry name" value="Mis14/Nsl1"/>
</dbReference>
<dbReference type="PANTHER" id="PTHR31749">
    <property type="entry name" value="KINETOCHORE-ASSOCIATED PROTEIN NSL1 HOMOLOG"/>
    <property type="match status" value="1"/>
</dbReference>
<dbReference type="InterPro" id="IPR032710">
    <property type="entry name" value="NTF2-like_dom_sf"/>
</dbReference>
<sequence length="426" mass="47709">MALPAHLPGMTTRDAIIDAFYRCVNAYDYADDTLFESSLTPNLTITMLGQTMHGRDEIRKHNYDFVKTLDTTHFLSNIRVQIKEGEKEAEVTCNAVAYHYRPGTGSLPDAKTLVSGALYDCLVVWDEGEGLWKIREWEFKLMWREGDGSVMQPSEVGASGDHHKPMFTRTKTNPHTKDIYKIVQNNEQNMSIFDTDTAGLPDSHRATDSAHRKIELQQPADLTYLIANLSRSAREKLDKHFPPSASQQGVSGEDAMRKRVEDLVSNYITNTFALAKPNLSINGLSSTEMETELARAGGEGGEEEELAPFDSKLAQRLQALAAQIEAQTLQLANLRRTAPGETARKWEEGFVGRGREWEERFAVEGRGRMELARGVDVGVSEVKRQEEVERSWRDGEERLGVLKTGMGSTVARLEKAKMAVEVAEEK</sequence>
<evidence type="ECO:0000313" key="3">
    <source>
        <dbReference type="Proteomes" id="UP001274830"/>
    </source>
</evidence>
<dbReference type="Gene3D" id="3.10.450.50">
    <property type="match status" value="1"/>
</dbReference>
<dbReference type="InterPro" id="IPR037401">
    <property type="entry name" value="SnoaL-like"/>
</dbReference>
<dbReference type="Pfam" id="PF13577">
    <property type="entry name" value="SnoaL_4"/>
    <property type="match status" value="1"/>
</dbReference>
<dbReference type="GO" id="GO:0000070">
    <property type="term" value="P:mitotic sister chromatid segregation"/>
    <property type="evidence" value="ECO:0007669"/>
    <property type="project" value="InterPro"/>
</dbReference>
<organism evidence="2 3">
    <name type="scientific">Recurvomyces mirabilis</name>
    <dbReference type="NCBI Taxonomy" id="574656"/>
    <lineage>
        <taxon>Eukaryota</taxon>
        <taxon>Fungi</taxon>
        <taxon>Dikarya</taxon>
        <taxon>Ascomycota</taxon>
        <taxon>Pezizomycotina</taxon>
        <taxon>Dothideomycetes</taxon>
        <taxon>Dothideomycetidae</taxon>
        <taxon>Mycosphaerellales</taxon>
        <taxon>Teratosphaeriaceae</taxon>
        <taxon>Recurvomyces</taxon>
    </lineage>
</organism>
<protein>
    <recommendedName>
        <fullName evidence="1">SnoaL-like domain-containing protein</fullName>
    </recommendedName>
</protein>
<reference evidence="2" key="1">
    <citation type="submission" date="2023-07" db="EMBL/GenBank/DDBJ databases">
        <title>Black Yeasts Isolated from many extreme environments.</title>
        <authorList>
            <person name="Coleine C."/>
            <person name="Stajich J.E."/>
            <person name="Selbmann L."/>
        </authorList>
    </citation>
    <scope>NUCLEOTIDE SEQUENCE</scope>
    <source>
        <strain evidence="2">CCFEE 5485</strain>
    </source>
</reference>
<comment type="caution">
    <text evidence="2">The sequence shown here is derived from an EMBL/GenBank/DDBJ whole genome shotgun (WGS) entry which is preliminary data.</text>
</comment>
<dbReference type="AlphaFoldDB" id="A0AAE0WH07"/>
<dbReference type="EMBL" id="JAUTXT010000039">
    <property type="protein sequence ID" value="KAK3671776.1"/>
    <property type="molecule type" value="Genomic_DNA"/>
</dbReference>
<evidence type="ECO:0000313" key="2">
    <source>
        <dbReference type="EMBL" id="KAK3671776.1"/>
    </source>
</evidence>
<dbReference type="GO" id="GO:0000444">
    <property type="term" value="C:MIS12/MIND type complex"/>
    <property type="evidence" value="ECO:0007669"/>
    <property type="project" value="TreeGrafter"/>
</dbReference>
<dbReference type="Proteomes" id="UP001274830">
    <property type="component" value="Unassembled WGS sequence"/>
</dbReference>
<dbReference type="SUPFAM" id="SSF54427">
    <property type="entry name" value="NTF2-like"/>
    <property type="match status" value="1"/>
</dbReference>
<dbReference type="PANTHER" id="PTHR31749:SF3">
    <property type="entry name" value="KINETOCHORE-ASSOCIATED PROTEIN NSL1 HOMOLOG"/>
    <property type="match status" value="1"/>
</dbReference>